<dbReference type="InterPro" id="IPR050288">
    <property type="entry name" value="Cellulose_deg_GH3"/>
</dbReference>
<dbReference type="InterPro" id="IPR026891">
    <property type="entry name" value="Fn3-like"/>
</dbReference>
<keyword evidence="5" id="KW-0326">Glycosidase</keyword>
<evidence type="ECO:0000256" key="4">
    <source>
        <dbReference type="ARBA" id="ARBA00022801"/>
    </source>
</evidence>
<name>A0A9P6HQ27_9AGAM</name>
<dbReference type="SUPFAM" id="SSF51445">
    <property type="entry name" value="(Trans)glycosidases"/>
    <property type="match status" value="1"/>
</dbReference>
<keyword evidence="4" id="KW-0378">Hydrolase</keyword>
<feature type="domain" description="PA14" evidence="6">
    <location>
        <begin position="411"/>
        <end position="575"/>
    </location>
</feature>
<dbReference type="InterPro" id="IPR002772">
    <property type="entry name" value="Glyco_hydro_3_C"/>
</dbReference>
<dbReference type="EMBL" id="WIUZ02000001">
    <property type="protein sequence ID" value="KAF9792684.1"/>
    <property type="molecule type" value="Genomic_DNA"/>
</dbReference>
<dbReference type="Gene3D" id="2.60.40.10">
    <property type="entry name" value="Immunoglobulins"/>
    <property type="match status" value="1"/>
</dbReference>
<dbReference type="InterPro" id="IPR036881">
    <property type="entry name" value="Glyco_hydro_3_C_sf"/>
</dbReference>
<dbReference type="Gene3D" id="2.60.120.260">
    <property type="entry name" value="Galactose-binding domain-like"/>
    <property type="match status" value="1"/>
</dbReference>
<comment type="catalytic activity">
    <reaction evidence="1">
        <text>Hydrolysis of terminal, non-reducing beta-D-glucosyl residues with release of beta-D-glucose.</text>
        <dbReference type="EC" id="3.2.1.21"/>
    </reaction>
</comment>
<comment type="similarity">
    <text evidence="2">Belongs to the glycosyl hydrolase 3 family.</text>
</comment>
<dbReference type="InterPro" id="IPR011658">
    <property type="entry name" value="PA14_dom"/>
</dbReference>
<evidence type="ECO:0000313" key="8">
    <source>
        <dbReference type="Proteomes" id="UP000736335"/>
    </source>
</evidence>
<dbReference type="Gene3D" id="3.40.50.1700">
    <property type="entry name" value="Glycoside hydrolase family 3 C-terminal domain"/>
    <property type="match status" value="1"/>
</dbReference>
<protein>
    <recommendedName>
        <fullName evidence="3">beta-glucosidase</fullName>
        <ecNumber evidence="3">3.2.1.21</ecNumber>
    </recommendedName>
</protein>
<dbReference type="InterPro" id="IPR001764">
    <property type="entry name" value="Glyco_hydro_3_N"/>
</dbReference>
<dbReference type="PANTHER" id="PTHR42715:SF27">
    <property type="entry name" value="BETA-GLUCOSIDASE-RELATED"/>
    <property type="match status" value="1"/>
</dbReference>
<dbReference type="Pfam" id="PF01915">
    <property type="entry name" value="Glyco_hydro_3_C"/>
    <property type="match status" value="1"/>
</dbReference>
<dbReference type="InterPro" id="IPR017853">
    <property type="entry name" value="GH"/>
</dbReference>
<evidence type="ECO:0000256" key="3">
    <source>
        <dbReference type="ARBA" id="ARBA00012744"/>
    </source>
</evidence>
<dbReference type="GO" id="GO:0008422">
    <property type="term" value="F:beta-glucosidase activity"/>
    <property type="evidence" value="ECO:0007669"/>
    <property type="project" value="UniProtKB-EC"/>
</dbReference>
<evidence type="ECO:0000256" key="5">
    <source>
        <dbReference type="ARBA" id="ARBA00023295"/>
    </source>
</evidence>
<dbReference type="InterPro" id="IPR037524">
    <property type="entry name" value="PA14/GLEYA"/>
</dbReference>
<evidence type="ECO:0000259" key="6">
    <source>
        <dbReference type="PROSITE" id="PS51820"/>
    </source>
</evidence>
<dbReference type="AlphaFoldDB" id="A0A9P6HQ27"/>
<evidence type="ECO:0000313" key="7">
    <source>
        <dbReference type="EMBL" id="KAF9792684.1"/>
    </source>
</evidence>
<dbReference type="Pfam" id="PF07691">
    <property type="entry name" value="PA14"/>
    <property type="match status" value="1"/>
</dbReference>
<dbReference type="GO" id="GO:0009251">
    <property type="term" value="P:glucan catabolic process"/>
    <property type="evidence" value="ECO:0007669"/>
    <property type="project" value="TreeGrafter"/>
</dbReference>
<proteinExistence type="inferred from homology"/>
<dbReference type="InterPro" id="IPR013783">
    <property type="entry name" value="Ig-like_fold"/>
</dbReference>
<sequence>MSLSEFAKADLSKILEELTTDEAISLIAGVGFWHTCAIERLGIPAIKVSDGPNGVRGNHFLMSTPAKVLLSSTAMGATLDPELLHTIGLKLLAPEARLKAASLVLAPTCNIQRNPLGGRSFESFSEDPYLSGILASAYIKGLQDGGIGATIKHFCANDKEDERFSYDSVVSDRALREIYMMPFMLAQKYAQPWAIMTAYNRLNGIHVAEDPHMLQDIVRKEWGFDGIFMSDWTGTYSVDAGINAGVDLEMPGVNKWRTLDLTNRCINARKVTVRTIKERALQVLKVVQKCAREAPEVLDGDGEERTHESEEDTALLREVASESIVLLKNDNGVLPIDKSKVKKVAIVGGNAKAVILSGGGSAALKPSYFISPYDGIVNALGEGVEVTYSEGARAFLTLPTLEWDLTTEKNQGARGWVAQWYPHESDDSVKPLDTPIATQFFDETKLLVCTSYPKGITRKWTMKLRGFLKPKTYGIDFEFGLIAAGRAKLWVDGNLVIDNWSRQRRGDYFFGFGSVEERGVYRLQANQSHEVYVEFCNVRAPADGDEDEMVLDFNAGLRLGGAEVRDSDDLMNQAVKLSGEADVVIAVVGLNSDFETEGHDRKTLALPGRTDELIQKVAEVNKNTIVVTQAGSAITMPWVDAVPGIVHAWYLGNMTGDAIAQVLLGDVNPAGRLSLTFPKRLEDVPSFASFSLENGKVRYSEDLMVGYKHYHKTGIKPLFNFCHGLSYTTFQYSNLALSGVTYAEGDIRLTATLTLTNTGSIMGSEAVQLYVTLPPAAGCTHPPLQLKAFKKVKGLKAGASVEVVLDLDKYAVSYWDEKHSTWNVDRGIYTVRVGGSSAKEALVLSGQFEVSKPFTWNGL</sequence>
<reference evidence="7" key="1">
    <citation type="journal article" date="2020" name="Nat. Commun.">
        <title>Large-scale genome sequencing of mycorrhizal fungi provides insights into the early evolution of symbiotic traits.</title>
        <authorList>
            <person name="Miyauchi S."/>
            <person name="Kiss E."/>
            <person name="Kuo A."/>
            <person name="Drula E."/>
            <person name="Kohler A."/>
            <person name="Sanchez-Garcia M."/>
            <person name="Morin E."/>
            <person name="Andreopoulos B."/>
            <person name="Barry K.W."/>
            <person name="Bonito G."/>
            <person name="Buee M."/>
            <person name="Carver A."/>
            <person name="Chen C."/>
            <person name="Cichocki N."/>
            <person name="Clum A."/>
            <person name="Culley D."/>
            <person name="Crous P.W."/>
            <person name="Fauchery L."/>
            <person name="Girlanda M."/>
            <person name="Hayes R.D."/>
            <person name="Keri Z."/>
            <person name="LaButti K."/>
            <person name="Lipzen A."/>
            <person name="Lombard V."/>
            <person name="Magnuson J."/>
            <person name="Maillard F."/>
            <person name="Murat C."/>
            <person name="Nolan M."/>
            <person name="Ohm R.A."/>
            <person name="Pangilinan J."/>
            <person name="Pereira M.F."/>
            <person name="Perotto S."/>
            <person name="Peter M."/>
            <person name="Pfister S."/>
            <person name="Riley R."/>
            <person name="Sitrit Y."/>
            <person name="Stielow J.B."/>
            <person name="Szollosi G."/>
            <person name="Zifcakova L."/>
            <person name="Stursova M."/>
            <person name="Spatafora J.W."/>
            <person name="Tedersoo L."/>
            <person name="Vaario L.M."/>
            <person name="Yamada A."/>
            <person name="Yan M."/>
            <person name="Wang P."/>
            <person name="Xu J."/>
            <person name="Bruns T."/>
            <person name="Baldrian P."/>
            <person name="Vilgalys R."/>
            <person name="Dunand C."/>
            <person name="Henrissat B."/>
            <person name="Grigoriev I.V."/>
            <person name="Hibbett D."/>
            <person name="Nagy L.G."/>
            <person name="Martin F.M."/>
        </authorList>
    </citation>
    <scope>NUCLEOTIDE SEQUENCE</scope>
    <source>
        <strain evidence="7">UH-Tt-Lm1</strain>
    </source>
</reference>
<dbReference type="PANTHER" id="PTHR42715">
    <property type="entry name" value="BETA-GLUCOSIDASE"/>
    <property type="match status" value="1"/>
</dbReference>
<dbReference type="SMART" id="SM01217">
    <property type="entry name" value="Fn3_like"/>
    <property type="match status" value="1"/>
</dbReference>
<keyword evidence="8" id="KW-1185">Reference proteome</keyword>
<accession>A0A9P6HQ27</accession>
<reference evidence="7" key="2">
    <citation type="submission" date="2020-11" db="EMBL/GenBank/DDBJ databases">
        <authorList>
            <consortium name="DOE Joint Genome Institute"/>
            <person name="Kuo A."/>
            <person name="Miyauchi S."/>
            <person name="Kiss E."/>
            <person name="Drula E."/>
            <person name="Kohler A."/>
            <person name="Sanchez-Garcia M."/>
            <person name="Andreopoulos B."/>
            <person name="Barry K.W."/>
            <person name="Bonito G."/>
            <person name="Buee M."/>
            <person name="Carver A."/>
            <person name="Chen C."/>
            <person name="Cichocki N."/>
            <person name="Clum A."/>
            <person name="Culley D."/>
            <person name="Crous P.W."/>
            <person name="Fauchery L."/>
            <person name="Girlanda M."/>
            <person name="Hayes R."/>
            <person name="Keri Z."/>
            <person name="Labutti K."/>
            <person name="Lipzen A."/>
            <person name="Lombard V."/>
            <person name="Magnuson J."/>
            <person name="Maillard F."/>
            <person name="Morin E."/>
            <person name="Murat C."/>
            <person name="Nolan M."/>
            <person name="Ohm R."/>
            <person name="Pangilinan J."/>
            <person name="Pereira M."/>
            <person name="Perotto S."/>
            <person name="Peter M."/>
            <person name="Riley R."/>
            <person name="Sitrit Y."/>
            <person name="Stielow B."/>
            <person name="Szollosi G."/>
            <person name="Zifcakova L."/>
            <person name="Stursova M."/>
            <person name="Spatafora J.W."/>
            <person name="Tedersoo L."/>
            <person name="Vaario L.-M."/>
            <person name="Yamada A."/>
            <person name="Yan M."/>
            <person name="Wang P."/>
            <person name="Xu J."/>
            <person name="Bruns T."/>
            <person name="Baldrian P."/>
            <person name="Vilgalys R."/>
            <person name="Henrissat B."/>
            <person name="Grigoriev I.V."/>
            <person name="Hibbett D."/>
            <person name="Nagy L.G."/>
            <person name="Martin F.M."/>
        </authorList>
    </citation>
    <scope>NUCLEOTIDE SEQUENCE</scope>
    <source>
        <strain evidence="7">UH-Tt-Lm1</strain>
    </source>
</reference>
<comment type="caution">
    <text evidence="7">The sequence shown here is derived from an EMBL/GenBank/DDBJ whole genome shotgun (WGS) entry which is preliminary data.</text>
</comment>
<dbReference type="Gene3D" id="3.20.20.300">
    <property type="entry name" value="Glycoside hydrolase, family 3, N-terminal domain"/>
    <property type="match status" value="1"/>
</dbReference>
<dbReference type="PRINTS" id="PR00133">
    <property type="entry name" value="GLHYDRLASE3"/>
</dbReference>
<evidence type="ECO:0000256" key="1">
    <source>
        <dbReference type="ARBA" id="ARBA00000448"/>
    </source>
</evidence>
<dbReference type="InterPro" id="IPR036962">
    <property type="entry name" value="Glyco_hydro_3_N_sf"/>
</dbReference>
<dbReference type="Proteomes" id="UP000736335">
    <property type="component" value="Unassembled WGS sequence"/>
</dbReference>
<dbReference type="SUPFAM" id="SSF52279">
    <property type="entry name" value="Beta-D-glucan exohydrolase, C-terminal domain"/>
    <property type="match status" value="1"/>
</dbReference>
<gene>
    <name evidence="7" type="ORF">BJ322DRAFT_998527</name>
</gene>
<dbReference type="Pfam" id="PF00933">
    <property type="entry name" value="Glyco_hydro_3"/>
    <property type="match status" value="1"/>
</dbReference>
<evidence type="ECO:0000256" key="2">
    <source>
        <dbReference type="ARBA" id="ARBA00005336"/>
    </source>
</evidence>
<dbReference type="OrthoDB" id="47059at2759"/>
<dbReference type="Pfam" id="PF14310">
    <property type="entry name" value="Fn3-like"/>
    <property type="match status" value="1"/>
</dbReference>
<organism evidence="7 8">
    <name type="scientific">Thelephora terrestris</name>
    <dbReference type="NCBI Taxonomy" id="56493"/>
    <lineage>
        <taxon>Eukaryota</taxon>
        <taxon>Fungi</taxon>
        <taxon>Dikarya</taxon>
        <taxon>Basidiomycota</taxon>
        <taxon>Agaricomycotina</taxon>
        <taxon>Agaricomycetes</taxon>
        <taxon>Thelephorales</taxon>
        <taxon>Thelephoraceae</taxon>
        <taxon>Thelephora</taxon>
    </lineage>
</organism>
<dbReference type="PROSITE" id="PS51820">
    <property type="entry name" value="PA14"/>
    <property type="match status" value="1"/>
</dbReference>
<dbReference type="EC" id="3.2.1.21" evidence="3"/>